<dbReference type="EMBL" id="QICL01000013">
    <property type="protein sequence ID" value="PXV63584.1"/>
    <property type="molecule type" value="Genomic_DNA"/>
</dbReference>
<comment type="caution">
    <text evidence="5">The sequence shown here is derived from an EMBL/GenBank/DDBJ whole genome shotgun (WGS) entry which is preliminary data.</text>
</comment>
<dbReference type="SUPFAM" id="SSF46689">
    <property type="entry name" value="Homeodomain-like"/>
    <property type="match status" value="1"/>
</dbReference>
<dbReference type="OrthoDB" id="323290at2"/>
<dbReference type="Pfam" id="PF12833">
    <property type="entry name" value="HTH_18"/>
    <property type="match status" value="1"/>
</dbReference>
<dbReference type="InterPro" id="IPR050204">
    <property type="entry name" value="AraC_XylS_family_regulators"/>
</dbReference>
<dbReference type="PANTHER" id="PTHR46796">
    <property type="entry name" value="HTH-TYPE TRANSCRIPTIONAL ACTIVATOR RHAS-RELATED"/>
    <property type="match status" value="1"/>
</dbReference>
<dbReference type="InterPro" id="IPR009057">
    <property type="entry name" value="Homeodomain-like_sf"/>
</dbReference>
<keyword evidence="1" id="KW-0805">Transcription regulation</keyword>
<evidence type="ECO:0000259" key="4">
    <source>
        <dbReference type="PROSITE" id="PS01124"/>
    </source>
</evidence>
<dbReference type="SMART" id="SM00342">
    <property type="entry name" value="HTH_ARAC"/>
    <property type="match status" value="1"/>
</dbReference>
<dbReference type="GO" id="GO:0003700">
    <property type="term" value="F:DNA-binding transcription factor activity"/>
    <property type="evidence" value="ECO:0007669"/>
    <property type="project" value="InterPro"/>
</dbReference>
<evidence type="ECO:0000256" key="2">
    <source>
        <dbReference type="ARBA" id="ARBA00023125"/>
    </source>
</evidence>
<dbReference type="RefSeq" id="WP_110310903.1">
    <property type="nucleotide sequence ID" value="NZ_QICL01000013.1"/>
</dbReference>
<name>A0A2V3PVB1_9BACT</name>
<gene>
    <name evidence="5" type="ORF">CLV62_11371</name>
</gene>
<dbReference type="Gene3D" id="1.10.10.60">
    <property type="entry name" value="Homeodomain-like"/>
    <property type="match status" value="1"/>
</dbReference>
<keyword evidence="2 5" id="KW-0238">DNA-binding</keyword>
<keyword evidence="6" id="KW-1185">Reference proteome</keyword>
<evidence type="ECO:0000313" key="5">
    <source>
        <dbReference type="EMBL" id="PXV63584.1"/>
    </source>
</evidence>
<reference evidence="5 6" key="1">
    <citation type="submission" date="2018-03" db="EMBL/GenBank/DDBJ databases">
        <title>Genomic Encyclopedia of Archaeal and Bacterial Type Strains, Phase II (KMG-II): from individual species to whole genera.</title>
        <authorList>
            <person name="Goeker M."/>
        </authorList>
    </citation>
    <scope>NUCLEOTIDE SEQUENCE [LARGE SCALE GENOMIC DNA]</scope>
    <source>
        <strain evidence="5 6">DSM 100214</strain>
    </source>
</reference>
<dbReference type="AlphaFoldDB" id="A0A2V3PVB1"/>
<dbReference type="GO" id="GO:0043565">
    <property type="term" value="F:sequence-specific DNA binding"/>
    <property type="evidence" value="ECO:0007669"/>
    <property type="project" value="InterPro"/>
</dbReference>
<organism evidence="5 6">
    <name type="scientific">Dysgonomonas alginatilytica</name>
    <dbReference type="NCBI Taxonomy" id="1605892"/>
    <lineage>
        <taxon>Bacteria</taxon>
        <taxon>Pseudomonadati</taxon>
        <taxon>Bacteroidota</taxon>
        <taxon>Bacteroidia</taxon>
        <taxon>Bacteroidales</taxon>
        <taxon>Dysgonomonadaceae</taxon>
        <taxon>Dysgonomonas</taxon>
    </lineage>
</organism>
<evidence type="ECO:0000256" key="1">
    <source>
        <dbReference type="ARBA" id="ARBA00023015"/>
    </source>
</evidence>
<dbReference type="InterPro" id="IPR018060">
    <property type="entry name" value="HTH_AraC"/>
</dbReference>
<dbReference type="Proteomes" id="UP000247973">
    <property type="component" value="Unassembled WGS sequence"/>
</dbReference>
<dbReference type="PANTHER" id="PTHR46796:SF13">
    <property type="entry name" value="HTH-TYPE TRANSCRIPTIONAL ACTIVATOR RHAS"/>
    <property type="match status" value="1"/>
</dbReference>
<evidence type="ECO:0000256" key="3">
    <source>
        <dbReference type="ARBA" id="ARBA00023163"/>
    </source>
</evidence>
<proteinExistence type="predicted"/>
<feature type="domain" description="HTH araC/xylS-type" evidence="4">
    <location>
        <begin position="156"/>
        <end position="256"/>
    </location>
</feature>
<keyword evidence="3" id="KW-0804">Transcription</keyword>
<dbReference type="Pfam" id="PF20240">
    <property type="entry name" value="DUF6597"/>
    <property type="match status" value="1"/>
</dbReference>
<sequence length="267" mass="30471">METFNIIYPSPVLAPYIRYYWLLKVDTISEISETSIPVGCINLIFHRGSRMFSETSKELQPQSFIGGLSTEFTELTSTGNVDMIVVVFQPFGARAFFALPMSEFFNSCISVNDIGDISLKELANQIQDNTDSLSSIALIEKHFIKQLHSFDDHNYKRIVTAIEAVNNQPLININSLSDMTCLSNKQFTRIFTEYVGAKPKEFTRIIRFQRALYILQTNPQISLTQLAFECGYYDQPHLIKEFKTFSGCTPTEFMANCPPYSDYFSTL</sequence>
<dbReference type="PROSITE" id="PS01124">
    <property type="entry name" value="HTH_ARAC_FAMILY_2"/>
    <property type="match status" value="1"/>
</dbReference>
<evidence type="ECO:0000313" key="6">
    <source>
        <dbReference type="Proteomes" id="UP000247973"/>
    </source>
</evidence>
<accession>A0A2V3PVB1</accession>
<dbReference type="InterPro" id="IPR046532">
    <property type="entry name" value="DUF6597"/>
</dbReference>
<protein>
    <submittedName>
        <fullName evidence="5">AraC-like DNA-binding protein</fullName>
    </submittedName>
</protein>